<dbReference type="Ensembl" id="ENSEBUT00000005450.1">
    <property type="protein sequence ID" value="ENSEBUP00000005012.1"/>
    <property type="gene ID" value="ENSEBUG00000003469.1"/>
</dbReference>
<proteinExistence type="inferred from homology"/>
<organism evidence="7 8">
    <name type="scientific">Eptatretus burgeri</name>
    <name type="common">Inshore hagfish</name>
    <dbReference type="NCBI Taxonomy" id="7764"/>
    <lineage>
        <taxon>Eukaryota</taxon>
        <taxon>Metazoa</taxon>
        <taxon>Chordata</taxon>
        <taxon>Craniata</taxon>
        <taxon>Vertebrata</taxon>
        <taxon>Cyclostomata</taxon>
        <taxon>Myxini</taxon>
        <taxon>Myxiniformes</taxon>
        <taxon>Myxinidae</taxon>
        <taxon>Eptatretinae</taxon>
        <taxon>Eptatretus</taxon>
    </lineage>
</organism>
<dbReference type="PANTHER" id="PTHR13430">
    <property type="match status" value="1"/>
</dbReference>
<name>A0A8C4NDL4_EPTBU</name>
<evidence type="ECO:0000256" key="6">
    <source>
        <dbReference type="ARBA" id="ARBA00023006"/>
    </source>
</evidence>
<evidence type="ECO:0000256" key="5">
    <source>
        <dbReference type="ARBA" id="ARBA00022490"/>
    </source>
</evidence>
<evidence type="ECO:0000256" key="1">
    <source>
        <dbReference type="ARBA" id="ARBA00004329"/>
    </source>
</evidence>
<dbReference type="Gene3D" id="3.30.900.10">
    <property type="entry name" value="HORMA domain"/>
    <property type="match status" value="1"/>
</dbReference>
<dbReference type="InterPro" id="IPR040182">
    <property type="entry name" value="ATG13"/>
</dbReference>
<keyword evidence="8" id="KW-1185">Reference proteome</keyword>
<evidence type="ECO:0000256" key="3">
    <source>
        <dbReference type="ARBA" id="ARBA00007341"/>
    </source>
</evidence>
<dbReference type="GO" id="GO:1990316">
    <property type="term" value="C:Atg1/ULK1 kinase complex"/>
    <property type="evidence" value="ECO:0007669"/>
    <property type="project" value="TreeGrafter"/>
</dbReference>
<evidence type="ECO:0000313" key="8">
    <source>
        <dbReference type="Proteomes" id="UP000694388"/>
    </source>
</evidence>
<dbReference type="InterPro" id="IPR036570">
    <property type="entry name" value="HORMA_dom_sf"/>
</dbReference>
<dbReference type="GO" id="GO:0034497">
    <property type="term" value="P:protein localization to phagophore assembly site"/>
    <property type="evidence" value="ECO:0007669"/>
    <property type="project" value="TreeGrafter"/>
</dbReference>
<dbReference type="GO" id="GO:0005829">
    <property type="term" value="C:cytosol"/>
    <property type="evidence" value="ECO:0007669"/>
    <property type="project" value="UniProtKB-SubCell"/>
</dbReference>
<comment type="similarity">
    <text evidence="3">Belongs to the ATG13 family. Metazoan subfamily.</text>
</comment>
<dbReference type="GO" id="GO:0010506">
    <property type="term" value="P:regulation of autophagy"/>
    <property type="evidence" value="ECO:0007669"/>
    <property type="project" value="UniProtKB-ARBA"/>
</dbReference>
<dbReference type="GeneTree" id="ENSGT00390000007055"/>
<dbReference type="Proteomes" id="UP000694388">
    <property type="component" value="Unplaced"/>
</dbReference>
<accession>A0A8C4NDL4</accession>
<dbReference type="AlphaFoldDB" id="A0A8C4NDL4"/>
<evidence type="ECO:0000256" key="4">
    <source>
        <dbReference type="ARBA" id="ARBA00013801"/>
    </source>
</evidence>
<sequence length="346" mass="38731">MWCRQQCRVPCLAGGAWKRLVIDSQVDSIQTTHITMDGTREISLQDKKDLEKFLKFFAFKTVQVIVQGRLGEKIGTCSTAASSGSDWFNLAIKDIPEVSQEAKKVLSTRIPAVGFPMCVEISLKTCEGDSMGLEVWSLEVHEKCDWDVKVSHTVYNRLSLLLKSLLSVTRVTPAYKLSRKQGPDYVILYRVYLGEVQMACLGEGFQSMRVGAVGTPMGTVILGCAYRTNLAFMSSRRSGGNRATVGGDCCFERSKPRDPSPQPCTSRKGTEEDVEVSVEDLCTTSFSTSPASQVNIEGQHFTCFRGFLWFPLKHVIRGLIAEHLIQVVVKSHVRVRWCREVHNWHL</sequence>
<dbReference type="FunFam" id="3.30.900.10:FF:000001">
    <property type="entry name" value="Autophagy-related protein 13"/>
    <property type="match status" value="1"/>
</dbReference>
<dbReference type="GO" id="GO:0000407">
    <property type="term" value="C:phagophore assembly site"/>
    <property type="evidence" value="ECO:0007669"/>
    <property type="project" value="UniProtKB-SubCell"/>
</dbReference>
<evidence type="ECO:0000313" key="7">
    <source>
        <dbReference type="Ensembl" id="ENSEBUP00000005012.1"/>
    </source>
</evidence>
<evidence type="ECO:0000256" key="2">
    <source>
        <dbReference type="ARBA" id="ARBA00004514"/>
    </source>
</evidence>
<dbReference type="GO" id="GO:0000423">
    <property type="term" value="P:mitophagy"/>
    <property type="evidence" value="ECO:0007669"/>
    <property type="project" value="TreeGrafter"/>
</dbReference>
<comment type="subcellular location">
    <subcellularLocation>
        <location evidence="2">Cytoplasm</location>
        <location evidence="2">Cytosol</location>
    </subcellularLocation>
    <subcellularLocation>
        <location evidence="1">Preautophagosomal structure</location>
    </subcellularLocation>
</comment>
<protein>
    <recommendedName>
        <fullName evidence="4">Autophagy-related protein 13</fullName>
    </recommendedName>
</protein>
<reference evidence="7" key="1">
    <citation type="submission" date="2025-08" db="UniProtKB">
        <authorList>
            <consortium name="Ensembl"/>
        </authorList>
    </citation>
    <scope>IDENTIFICATION</scope>
</reference>
<keyword evidence="5" id="KW-0963">Cytoplasm</keyword>
<dbReference type="GO" id="GO:0034727">
    <property type="term" value="P:piecemeal microautophagy of the nucleus"/>
    <property type="evidence" value="ECO:0007669"/>
    <property type="project" value="TreeGrafter"/>
</dbReference>
<reference evidence="7" key="2">
    <citation type="submission" date="2025-09" db="UniProtKB">
        <authorList>
            <consortium name="Ensembl"/>
        </authorList>
    </citation>
    <scope>IDENTIFICATION</scope>
</reference>
<keyword evidence="6" id="KW-0072">Autophagy</keyword>
<dbReference type="GO" id="GO:0042127">
    <property type="term" value="P:regulation of cell population proliferation"/>
    <property type="evidence" value="ECO:0007669"/>
    <property type="project" value="UniProtKB-ARBA"/>
</dbReference>
<dbReference type="PANTHER" id="PTHR13430:SF4">
    <property type="entry name" value="AUTOPHAGY-RELATED PROTEIN 13"/>
    <property type="match status" value="1"/>
</dbReference>